<dbReference type="GeneID" id="70587625"/>
<name>A0A8A6W3W0_9ASCO</name>
<keyword evidence="1" id="KW-0472">Membrane</keyword>
<dbReference type="EMBL" id="MT726213">
    <property type="protein sequence ID" value="QTK22301.1"/>
    <property type="molecule type" value="Genomic_DNA"/>
</dbReference>
<geneLocation type="mitochondrion" evidence="2"/>
<dbReference type="RefSeq" id="YP_010248537.1">
    <property type="nucleotide sequence ID" value="NC_060319.1"/>
</dbReference>
<keyword evidence="1" id="KW-0812">Transmembrane</keyword>
<sequence length="109" mass="13317">MKILLIIILILFVLLLDIWFDFLFGLRIWTDDLLGTSWFLTYDFVIWILTDDFVIWIVDRWFCTLDCFDRWFFYSFFLTYLLSDTHTVGDFPLPDPHKKTLSLLLFWSL</sequence>
<protein>
    <submittedName>
        <fullName evidence="2">Uncharacterized protein</fullName>
    </submittedName>
</protein>
<feature type="transmembrane region" description="Helical" evidence="1">
    <location>
        <begin position="44"/>
        <end position="62"/>
    </location>
</feature>
<gene>
    <name evidence="2" type="primary">orf109</name>
</gene>
<keyword evidence="1" id="KW-1133">Transmembrane helix</keyword>
<evidence type="ECO:0000313" key="2">
    <source>
        <dbReference type="EMBL" id="QTK22301.1"/>
    </source>
</evidence>
<proteinExistence type="predicted"/>
<dbReference type="AlphaFoldDB" id="A0A8A6W3W0"/>
<keyword evidence="2" id="KW-0496">Mitochondrion</keyword>
<dbReference type="RefSeq" id="YP_010248553.1">
    <property type="nucleotide sequence ID" value="NC_060319.1"/>
</dbReference>
<dbReference type="GeneID" id="70587626"/>
<accession>A0A8A6W3W0</accession>
<dbReference type="EMBL" id="MT726213">
    <property type="protein sequence ID" value="QTK22317.1"/>
    <property type="molecule type" value="Genomic_DNA"/>
</dbReference>
<organism evidence="2">
    <name type="scientific">Pneumocystis oryctolagi</name>
    <dbReference type="NCBI Taxonomy" id="42067"/>
    <lineage>
        <taxon>Eukaryota</taxon>
        <taxon>Fungi</taxon>
        <taxon>Dikarya</taxon>
        <taxon>Ascomycota</taxon>
        <taxon>Taphrinomycotina</taxon>
        <taxon>Pneumocystomycetes</taxon>
        <taxon>Pneumocystaceae</taxon>
        <taxon>Pneumocystis</taxon>
    </lineage>
</organism>
<evidence type="ECO:0000256" key="1">
    <source>
        <dbReference type="SAM" id="Phobius"/>
    </source>
</evidence>
<reference evidence="2" key="1">
    <citation type="journal article" date="2021" name="Commun. Biol.">
        <title>Genomic insights into the host specific adaptation of the Pneumocystis genus.</title>
        <authorList>
            <person name="Cisse O.H."/>
            <person name="Ma L."/>
            <person name="Dekker J.P."/>
            <person name="Khil P.P."/>
            <person name="Youn J.-H."/>
            <person name="Brenchley J.M."/>
            <person name="Blair R."/>
            <person name="Pahar B."/>
            <person name="Chabe M."/>
            <person name="Van Rompay K.K.A."/>
            <person name="Keesler R."/>
            <person name="Sukura A."/>
            <person name="Hirsch V."/>
            <person name="Kutty G."/>
            <person name="Liu Y."/>
            <person name="Peng L."/>
            <person name="Chen J."/>
            <person name="Song J."/>
            <person name="Weissenbacher-Lang C."/>
            <person name="Xu J."/>
            <person name="Upham N.S."/>
            <person name="Stajich J.E."/>
            <person name="Cuomo C.A."/>
            <person name="Cushion M.T."/>
            <person name="Kovacs J.A."/>
        </authorList>
    </citation>
    <scope>NUCLEOTIDE SEQUENCE</scope>
    <source>
        <strain evidence="2">RAB_MI</strain>
    </source>
</reference>